<dbReference type="EMBL" id="BMIQ01000005">
    <property type="protein sequence ID" value="GGE11365.1"/>
    <property type="molecule type" value="Genomic_DNA"/>
</dbReference>
<reference evidence="2" key="1">
    <citation type="journal article" date="2014" name="Int. J. Syst. Evol. Microbiol.">
        <title>Complete genome sequence of Corynebacterium casei LMG S-19264T (=DSM 44701T), isolated from a smear-ripened cheese.</title>
        <authorList>
            <consortium name="US DOE Joint Genome Institute (JGI-PGF)"/>
            <person name="Walter F."/>
            <person name="Albersmeier A."/>
            <person name="Kalinowski J."/>
            <person name="Ruckert C."/>
        </authorList>
    </citation>
    <scope>NUCLEOTIDE SEQUENCE</scope>
    <source>
        <strain evidence="2">CGMCC 1.15367</strain>
    </source>
</reference>
<gene>
    <name evidence="2" type="ORF">GCM10011390_33040</name>
</gene>
<sequence>MAEKLALAEAEPGADRGQERLRRMAERQSEFGKTEHGGVLAARPGARQTEGDPHARPGSPLHPPGSATGAGAETEPAKIKEGPRRHEFPWLWPRVGSRS</sequence>
<reference evidence="2" key="2">
    <citation type="submission" date="2020-09" db="EMBL/GenBank/DDBJ databases">
        <authorList>
            <person name="Sun Q."/>
            <person name="Zhou Y."/>
        </authorList>
    </citation>
    <scope>NUCLEOTIDE SEQUENCE</scope>
    <source>
        <strain evidence="2">CGMCC 1.15367</strain>
    </source>
</reference>
<evidence type="ECO:0000313" key="3">
    <source>
        <dbReference type="Proteomes" id="UP000644699"/>
    </source>
</evidence>
<evidence type="ECO:0000313" key="2">
    <source>
        <dbReference type="EMBL" id="GGE11365.1"/>
    </source>
</evidence>
<feature type="compositionally biased region" description="Basic and acidic residues" evidence="1">
    <location>
        <begin position="75"/>
        <end position="88"/>
    </location>
</feature>
<evidence type="ECO:0000256" key="1">
    <source>
        <dbReference type="SAM" id="MobiDB-lite"/>
    </source>
</evidence>
<feature type="region of interest" description="Disordered" evidence="1">
    <location>
        <begin position="1"/>
        <end position="99"/>
    </location>
</feature>
<proteinExistence type="predicted"/>
<name>A0A916ZT61_9HYPH</name>
<dbReference type="Proteomes" id="UP000644699">
    <property type="component" value="Unassembled WGS sequence"/>
</dbReference>
<comment type="caution">
    <text evidence="2">The sequence shown here is derived from an EMBL/GenBank/DDBJ whole genome shotgun (WGS) entry which is preliminary data.</text>
</comment>
<keyword evidence="3" id="KW-1185">Reference proteome</keyword>
<accession>A0A916ZT61</accession>
<organism evidence="2 3">
    <name type="scientific">Aureimonas endophytica</name>
    <dbReference type="NCBI Taxonomy" id="2027858"/>
    <lineage>
        <taxon>Bacteria</taxon>
        <taxon>Pseudomonadati</taxon>
        <taxon>Pseudomonadota</taxon>
        <taxon>Alphaproteobacteria</taxon>
        <taxon>Hyphomicrobiales</taxon>
        <taxon>Aurantimonadaceae</taxon>
        <taxon>Aureimonas</taxon>
    </lineage>
</organism>
<dbReference type="AlphaFoldDB" id="A0A916ZT61"/>
<feature type="compositionally biased region" description="Basic and acidic residues" evidence="1">
    <location>
        <begin position="13"/>
        <end position="36"/>
    </location>
</feature>
<protein>
    <submittedName>
        <fullName evidence="2">Uncharacterized protein</fullName>
    </submittedName>
</protein>